<dbReference type="EMBL" id="LFRF01000008">
    <property type="protein sequence ID" value="KND91705.1"/>
    <property type="molecule type" value="Genomic_DNA"/>
</dbReference>
<protein>
    <recommendedName>
        <fullName evidence="8">Acyl-CoA synthetase short-chain family member 3, mitochondrial</fullName>
    </recommendedName>
</protein>
<feature type="domain" description="AMP-binding enzyme C-terminal" evidence="4">
    <location>
        <begin position="553"/>
        <end position="636"/>
    </location>
</feature>
<dbReference type="SUPFAM" id="SSF56801">
    <property type="entry name" value="Acetyl-CoA synthetase-like"/>
    <property type="match status" value="1"/>
</dbReference>
<evidence type="ECO:0000259" key="3">
    <source>
        <dbReference type="Pfam" id="PF00501"/>
    </source>
</evidence>
<keyword evidence="7" id="KW-1185">Reference proteome</keyword>
<feature type="region of interest" description="Disordered" evidence="2">
    <location>
        <begin position="430"/>
        <end position="458"/>
    </location>
</feature>
<dbReference type="InterPro" id="IPR045851">
    <property type="entry name" value="AMP-bd_C_sf"/>
</dbReference>
<proteinExistence type="inferred from homology"/>
<dbReference type="Pfam" id="PF13193">
    <property type="entry name" value="AMP-binding_C"/>
    <property type="match status" value="1"/>
</dbReference>
<evidence type="ECO:0000313" key="7">
    <source>
        <dbReference type="Proteomes" id="UP000036947"/>
    </source>
</evidence>
<evidence type="ECO:0000256" key="1">
    <source>
        <dbReference type="ARBA" id="ARBA00006432"/>
    </source>
</evidence>
<feature type="compositionally biased region" description="Basic and acidic residues" evidence="2">
    <location>
        <begin position="435"/>
        <end position="449"/>
    </location>
</feature>
<dbReference type="InterPro" id="IPR025110">
    <property type="entry name" value="AMP-bd_C"/>
</dbReference>
<dbReference type="PANTHER" id="PTHR43347:SF3">
    <property type="entry name" value="ACYL-COA SYNTHETASE SHORT-CHAIN FAMILY MEMBER 3, MITOCHONDRIAL"/>
    <property type="match status" value="1"/>
</dbReference>
<dbReference type="InterPro" id="IPR032387">
    <property type="entry name" value="ACAS_N"/>
</dbReference>
<dbReference type="STRING" id="1163406.A0A0L0ND64"/>
<dbReference type="Proteomes" id="UP000036947">
    <property type="component" value="Unassembled WGS sequence"/>
</dbReference>
<accession>A0A0L0ND64</accession>
<dbReference type="Gene3D" id="3.40.50.12780">
    <property type="entry name" value="N-terminal domain of ligase-like"/>
    <property type="match status" value="1"/>
</dbReference>
<evidence type="ECO:0000259" key="5">
    <source>
        <dbReference type="Pfam" id="PF16177"/>
    </source>
</evidence>
<reference evidence="6 7" key="1">
    <citation type="journal article" date="2015" name="BMC Genomics">
        <title>The genome of the truffle-parasite Tolypocladium ophioglossoides and the evolution of antifungal peptaibiotics.</title>
        <authorList>
            <person name="Quandt C.A."/>
            <person name="Bushley K.E."/>
            <person name="Spatafora J.W."/>
        </authorList>
    </citation>
    <scope>NUCLEOTIDE SEQUENCE [LARGE SCALE GENOMIC DNA]</scope>
    <source>
        <strain evidence="6 7">CBS 100239</strain>
    </source>
</reference>
<dbReference type="AlphaFoldDB" id="A0A0L0ND64"/>
<evidence type="ECO:0000259" key="4">
    <source>
        <dbReference type="Pfam" id="PF13193"/>
    </source>
</evidence>
<dbReference type="PROSITE" id="PS00455">
    <property type="entry name" value="AMP_BINDING"/>
    <property type="match status" value="1"/>
</dbReference>
<gene>
    <name evidence="6" type="ORF">TOPH_03605</name>
</gene>
<dbReference type="GO" id="GO:0050218">
    <property type="term" value="F:propionate-CoA ligase activity"/>
    <property type="evidence" value="ECO:0007669"/>
    <property type="project" value="TreeGrafter"/>
</dbReference>
<evidence type="ECO:0008006" key="8">
    <source>
        <dbReference type="Google" id="ProtNLM"/>
    </source>
</evidence>
<dbReference type="Pfam" id="PF16177">
    <property type="entry name" value="ACAS_N"/>
    <property type="match status" value="1"/>
</dbReference>
<organism evidence="6 7">
    <name type="scientific">Tolypocladium ophioglossoides (strain CBS 100239)</name>
    <name type="common">Snaketongue truffleclub</name>
    <name type="synonym">Elaphocordyceps ophioglossoides</name>
    <dbReference type="NCBI Taxonomy" id="1163406"/>
    <lineage>
        <taxon>Eukaryota</taxon>
        <taxon>Fungi</taxon>
        <taxon>Dikarya</taxon>
        <taxon>Ascomycota</taxon>
        <taxon>Pezizomycotina</taxon>
        <taxon>Sordariomycetes</taxon>
        <taxon>Hypocreomycetidae</taxon>
        <taxon>Hypocreales</taxon>
        <taxon>Ophiocordycipitaceae</taxon>
        <taxon>Tolypocladium</taxon>
    </lineage>
</organism>
<comment type="caution">
    <text evidence="6">The sequence shown here is derived from an EMBL/GenBank/DDBJ whole genome shotgun (WGS) entry which is preliminary data.</text>
</comment>
<feature type="domain" description="AMP-dependent synthetase/ligase" evidence="3">
    <location>
        <begin position="75"/>
        <end position="488"/>
    </location>
</feature>
<feature type="domain" description="Acetyl-coenzyme A synthetase N-terminal" evidence="5">
    <location>
        <begin position="7"/>
        <end position="68"/>
    </location>
</feature>
<dbReference type="Gene3D" id="3.30.300.30">
    <property type="match status" value="1"/>
</dbReference>
<dbReference type="InterPro" id="IPR000873">
    <property type="entry name" value="AMP-dep_synth/lig_dom"/>
</dbReference>
<evidence type="ECO:0000313" key="6">
    <source>
        <dbReference type="EMBL" id="KND91705.1"/>
    </source>
</evidence>
<dbReference type="InterPro" id="IPR020845">
    <property type="entry name" value="AMP-binding_CS"/>
</dbReference>
<dbReference type="Pfam" id="PF00501">
    <property type="entry name" value="AMP-binding"/>
    <property type="match status" value="1"/>
</dbReference>
<sequence length="699" mass="75660">MPHIQDDVLRLSLDRPEEFWARQAEHLAWHTKPSAALRRTRRELKDGGVSHDSWEWFPGGEISTCYNCVDRHVEAGHGGEVAVYYDSPVTGTKERYTYAQLLDEVEVLAGALREEGVRKGDVVMLYMPMIPAAVVGILAVNRLGAVHCIVFGGFAPNALAQRIDACRPVVLLTASCGIDGTKPPMPYRPLVEEAVRAAAHKPPRTLVWQRDQAPWGPPDRRAGQATWQTVATSARARGLRAACVPVGSNEPVYIIHTSGTTGVPKGVLRDAGGHAVGLHLSISYLFNIHGPGDVAFTASDIGWVVGHSYIVYAPLLAGAATVLYEGKPVGTPDASAFWRVVEEYRVNTMFTAPTALRAIKRDVPDNTFLSRIGARGGLRSLKALFLAGERSEPTLVSMYQDLLTRYGAPAAHVVDNWWSTEAGSPITGRALVPHAGHDRTTPERDHPPPEIKPGSAGKAMPGFDVRIVDDEGAEVARGTMGNIVLGMPLAPTGFRTLWGDEERFYRGYLKRFQGKWLDTGDSGWIDEEGYVHVMSRNDDVLNVSAHRLSSGGIEQAVASHPLVAECCVVGVPDALKGQLPFAFITLSTPDHPASAVPDERVAAEIQALVRSQVGAIASLGGIVQGKGMIPKTRSGKTLRRVMRELVDNAVHGEFDAPLAVPSTIDDAGVVEVARDKVKEYFERHGGRHGAVEERAKAKL</sequence>
<name>A0A0L0ND64_TOLOC</name>
<evidence type="ECO:0000256" key="2">
    <source>
        <dbReference type="SAM" id="MobiDB-lite"/>
    </source>
</evidence>
<dbReference type="OrthoDB" id="1706066at2759"/>
<dbReference type="PANTHER" id="PTHR43347">
    <property type="entry name" value="ACYL-COA SYNTHETASE"/>
    <property type="match status" value="1"/>
</dbReference>
<comment type="similarity">
    <text evidence="1">Belongs to the ATP-dependent AMP-binding enzyme family.</text>
</comment>
<dbReference type="InterPro" id="IPR042099">
    <property type="entry name" value="ANL_N_sf"/>
</dbReference>